<evidence type="ECO:0000313" key="1">
    <source>
        <dbReference type="EMBL" id="KAJ1889794.1"/>
    </source>
</evidence>
<accession>A0ACC1I8D1</accession>
<dbReference type="Proteomes" id="UP001150581">
    <property type="component" value="Unassembled WGS sequence"/>
</dbReference>
<organism evidence="1 2">
    <name type="scientific">Kickxella alabastrina</name>
    <dbReference type="NCBI Taxonomy" id="61397"/>
    <lineage>
        <taxon>Eukaryota</taxon>
        <taxon>Fungi</taxon>
        <taxon>Fungi incertae sedis</taxon>
        <taxon>Zoopagomycota</taxon>
        <taxon>Kickxellomycotina</taxon>
        <taxon>Kickxellomycetes</taxon>
        <taxon>Kickxellales</taxon>
        <taxon>Kickxellaceae</taxon>
        <taxon>Kickxella</taxon>
    </lineage>
</organism>
<keyword evidence="2" id="KW-1185">Reference proteome</keyword>
<protein>
    <submittedName>
        <fullName evidence="1">Uncharacterized protein</fullName>
    </submittedName>
</protein>
<gene>
    <name evidence="1" type="ORF">LPJ66_007840</name>
</gene>
<sequence>MARIPQQAHRRLKVFVFLAAVSAIVIIGVLMFASYTDELSKNRNYLTLGFNHIFVLSKRGDEQRRRVMAKQLQFQGIPFGFFPALTEYDIEHPEDYAPWIGEEHWAEVPRNHTQSTGLLADFRTHMNVISDIVRLEFGSALVLGDRIDMEVDIKQYMQGIVAELPLSWEILYLGHCSEPKTHRPTLLHDKLFVAYNPQCAFAYAVSRQGAIRLKRILDNMWPYPQFAFDQQLAELVRPLYLEAYVIEPPLVTEAGSAAEGHTPGAQIRPLGRSTLGKMGISGVNTK</sequence>
<dbReference type="EMBL" id="JANBPG010001471">
    <property type="protein sequence ID" value="KAJ1889794.1"/>
    <property type="molecule type" value="Genomic_DNA"/>
</dbReference>
<evidence type="ECO:0000313" key="2">
    <source>
        <dbReference type="Proteomes" id="UP001150581"/>
    </source>
</evidence>
<proteinExistence type="predicted"/>
<comment type="caution">
    <text evidence="1">The sequence shown here is derived from an EMBL/GenBank/DDBJ whole genome shotgun (WGS) entry which is preliminary data.</text>
</comment>
<reference evidence="1" key="1">
    <citation type="submission" date="2022-07" db="EMBL/GenBank/DDBJ databases">
        <title>Phylogenomic reconstructions and comparative analyses of Kickxellomycotina fungi.</title>
        <authorList>
            <person name="Reynolds N.K."/>
            <person name="Stajich J.E."/>
            <person name="Barry K."/>
            <person name="Grigoriev I.V."/>
            <person name="Crous P."/>
            <person name="Smith M.E."/>
        </authorList>
    </citation>
    <scope>NUCLEOTIDE SEQUENCE</scope>
    <source>
        <strain evidence="1">Benny 63K</strain>
    </source>
</reference>
<name>A0ACC1I8D1_9FUNG</name>